<evidence type="ECO:0000256" key="2">
    <source>
        <dbReference type="SAM" id="Phobius"/>
    </source>
</evidence>
<dbReference type="Gramene" id="PUZ58211">
    <property type="protein sequence ID" value="PUZ58211"/>
    <property type="gene ID" value="GQ55_5G491100"/>
</dbReference>
<name>A0A2T7DRL4_9POAL</name>
<dbReference type="OrthoDB" id="679127at2759"/>
<sequence length="275" mass="30300">MAPLFGLPCRAPAATFWSRSRSTTGSAASRVSGARLTRAAFLRKQSRGAGARPNDPPPPSSSLMASPPPGPPAWSVAVRLRHRWGLDIRAAAENVLPGWGRGGERLSLLLRFRRRLILTVTSQCGARPAAATQPGTPPRGCKILRFLRSRWARLPRVASIWRRKKHPPARVAAASPPGHRAQQSRTPTRPGFLAMAWPPTSAAALRFAVAAAAVVVVFRITVCIGCWNWRGGRDGERIARWAKFLELMEHHPPPYHKYKWLLGVPKRGLEWILSK</sequence>
<accession>A0A2T7DRL4</accession>
<dbReference type="Proteomes" id="UP000244336">
    <property type="component" value="Chromosome 5"/>
</dbReference>
<keyword evidence="2" id="KW-1133">Transmembrane helix</keyword>
<dbReference type="EMBL" id="CM009753">
    <property type="protein sequence ID" value="PUZ58211.1"/>
    <property type="molecule type" value="Genomic_DNA"/>
</dbReference>
<feature type="compositionally biased region" description="Pro residues" evidence="1">
    <location>
        <begin position="54"/>
        <end position="70"/>
    </location>
</feature>
<reference evidence="3 4" key="1">
    <citation type="submission" date="2018-04" db="EMBL/GenBank/DDBJ databases">
        <title>WGS assembly of Panicum hallii var. hallii HAL2.</title>
        <authorList>
            <person name="Lovell J."/>
            <person name="Jenkins J."/>
            <person name="Lowry D."/>
            <person name="Mamidi S."/>
            <person name="Sreedasyam A."/>
            <person name="Weng X."/>
            <person name="Barry K."/>
            <person name="Bonette J."/>
            <person name="Campitelli B."/>
            <person name="Daum C."/>
            <person name="Gordon S."/>
            <person name="Gould B."/>
            <person name="Lipzen A."/>
            <person name="MacQueen A."/>
            <person name="Palacio-Mejia J."/>
            <person name="Plott C."/>
            <person name="Shakirov E."/>
            <person name="Shu S."/>
            <person name="Yoshinaga Y."/>
            <person name="Zane M."/>
            <person name="Rokhsar D."/>
            <person name="Grimwood J."/>
            <person name="Schmutz J."/>
            <person name="Juenger T."/>
        </authorList>
    </citation>
    <scope>NUCLEOTIDE SEQUENCE [LARGE SCALE GENOMIC DNA]</scope>
    <source>
        <strain evidence="4">cv. HAL2</strain>
    </source>
</reference>
<evidence type="ECO:0000313" key="3">
    <source>
        <dbReference type="EMBL" id="PUZ58211.1"/>
    </source>
</evidence>
<feature type="region of interest" description="Disordered" evidence="1">
    <location>
        <begin position="43"/>
        <end position="70"/>
    </location>
</feature>
<keyword evidence="2" id="KW-0472">Membrane</keyword>
<organism evidence="3 4">
    <name type="scientific">Panicum hallii var. hallii</name>
    <dbReference type="NCBI Taxonomy" id="1504633"/>
    <lineage>
        <taxon>Eukaryota</taxon>
        <taxon>Viridiplantae</taxon>
        <taxon>Streptophyta</taxon>
        <taxon>Embryophyta</taxon>
        <taxon>Tracheophyta</taxon>
        <taxon>Spermatophyta</taxon>
        <taxon>Magnoliopsida</taxon>
        <taxon>Liliopsida</taxon>
        <taxon>Poales</taxon>
        <taxon>Poaceae</taxon>
        <taxon>PACMAD clade</taxon>
        <taxon>Panicoideae</taxon>
        <taxon>Panicodae</taxon>
        <taxon>Paniceae</taxon>
        <taxon>Panicinae</taxon>
        <taxon>Panicum</taxon>
        <taxon>Panicum sect. Panicum</taxon>
    </lineage>
</organism>
<keyword evidence="2" id="KW-0812">Transmembrane</keyword>
<feature type="transmembrane region" description="Helical" evidence="2">
    <location>
        <begin position="203"/>
        <end position="227"/>
    </location>
</feature>
<dbReference type="AlphaFoldDB" id="A0A2T7DRL4"/>
<protein>
    <submittedName>
        <fullName evidence="3">Uncharacterized protein</fullName>
    </submittedName>
</protein>
<proteinExistence type="predicted"/>
<evidence type="ECO:0000256" key="1">
    <source>
        <dbReference type="SAM" id="MobiDB-lite"/>
    </source>
</evidence>
<gene>
    <name evidence="3" type="ORF">GQ55_5G491100</name>
</gene>
<keyword evidence="4" id="KW-1185">Reference proteome</keyword>
<evidence type="ECO:0000313" key="4">
    <source>
        <dbReference type="Proteomes" id="UP000244336"/>
    </source>
</evidence>
<dbReference type="STRING" id="1504633.A0A2T7DRL4"/>